<feature type="region of interest" description="Disordered" evidence="2">
    <location>
        <begin position="194"/>
        <end position="227"/>
    </location>
</feature>
<proteinExistence type="predicted"/>
<feature type="signal peptide" evidence="3">
    <location>
        <begin position="1"/>
        <end position="25"/>
    </location>
</feature>
<dbReference type="GO" id="GO:0070328">
    <property type="term" value="P:triglyceride homeostasis"/>
    <property type="evidence" value="ECO:0007669"/>
    <property type="project" value="InterPro"/>
</dbReference>
<dbReference type="AlphaFoldDB" id="A0A2G9RVI6"/>
<dbReference type="Proteomes" id="UP000228934">
    <property type="component" value="Unassembled WGS sequence"/>
</dbReference>
<evidence type="ECO:0000256" key="2">
    <source>
        <dbReference type="SAM" id="MobiDB-lite"/>
    </source>
</evidence>
<keyword evidence="5" id="KW-1185">Reference proteome</keyword>
<evidence type="ECO:0000256" key="3">
    <source>
        <dbReference type="SAM" id="SignalP"/>
    </source>
</evidence>
<feature type="compositionally biased region" description="Basic residues" evidence="2">
    <location>
        <begin position="194"/>
        <end position="211"/>
    </location>
</feature>
<evidence type="ECO:0000313" key="5">
    <source>
        <dbReference type="Proteomes" id="UP000228934"/>
    </source>
</evidence>
<dbReference type="InterPro" id="IPR026614">
    <property type="entry name" value="ANGPTL8"/>
</dbReference>
<accession>A0A2G9RVI6</accession>
<reference evidence="5" key="1">
    <citation type="journal article" date="2017" name="Nat. Commun.">
        <title>The North American bullfrog draft genome provides insight into hormonal regulation of long noncoding RNA.</title>
        <authorList>
            <person name="Hammond S.A."/>
            <person name="Warren R.L."/>
            <person name="Vandervalk B.P."/>
            <person name="Kucuk E."/>
            <person name="Khan H."/>
            <person name="Gibb E.A."/>
            <person name="Pandoh P."/>
            <person name="Kirk H."/>
            <person name="Zhao Y."/>
            <person name="Jones M."/>
            <person name="Mungall A.J."/>
            <person name="Coope R."/>
            <person name="Pleasance S."/>
            <person name="Moore R.A."/>
            <person name="Holt R.A."/>
            <person name="Round J.M."/>
            <person name="Ohora S."/>
            <person name="Walle B.V."/>
            <person name="Veldhoen N."/>
            <person name="Helbing C.C."/>
            <person name="Birol I."/>
        </authorList>
    </citation>
    <scope>NUCLEOTIDE SEQUENCE [LARGE SCALE GENOMIC DNA]</scope>
</reference>
<feature type="compositionally biased region" description="Basic and acidic residues" evidence="2">
    <location>
        <begin position="212"/>
        <end position="221"/>
    </location>
</feature>
<dbReference type="PANTHER" id="PTHR21463:SF0">
    <property type="entry name" value="ANGIOPOIETIN-LIKE PROTEIN 8"/>
    <property type="match status" value="1"/>
</dbReference>
<keyword evidence="3" id="KW-0732">Signal</keyword>
<feature type="chain" id="PRO_5013694999" evidence="3">
    <location>
        <begin position="26"/>
        <end position="227"/>
    </location>
</feature>
<evidence type="ECO:0000313" key="4">
    <source>
        <dbReference type="EMBL" id="PIO31928.1"/>
    </source>
</evidence>
<dbReference type="PANTHER" id="PTHR21463">
    <property type="entry name" value="ANGIOPOIETIN-LIKE PROTEIN 8"/>
    <property type="match status" value="1"/>
</dbReference>
<feature type="coiled-coil region" evidence="1">
    <location>
        <begin position="71"/>
        <end position="125"/>
    </location>
</feature>
<dbReference type="GO" id="GO:0019216">
    <property type="term" value="P:regulation of lipid metabolic process"/>
    <property type="evidence" value="ECO:0007669"/>
    <property type="project" value="InterPro"/>
</dbReference>
<gene>
    <name evidence="4" type="ORF">AB205_0193950</name>
</gene>
<keyword evidence="1" id="KW-0175">Coiled coil</keyword>
<dbReference type="OrthoDB" id="9787940at2759"/>
<organism evidence="4 5">
    <name type="scientific">Aquarana catesbeiana</name>
    <name type="common">American bullfrog</name>
    <name type="synonym">Rana catesbeiana</name>
    <dbReference type="NCBI Taxonomy" id="8400"/>
    <lineage>
        <taxon>Eukaryota</taxon>
        <taxon>Metazoa</taxon>
        <taxon>Chordata</taxon>
        <taxon>Craniata</taxon>
        <taxon>Vertebrata</taxon>
        <taxon>Euteleostomi</taxon>
        <taxon>Amphibia</taxon>
        <taxon>Batrachia</taxon>
        <taxon>Anura</taxon>
        <taxon>Neobatrachia</taxon>
        <taxon>Ranoidea</taxon>
        <taxon>Ranidae</taxon>
        <taxon>Aquarana</taxon>
    </lineage>
</organism>
<sequence length="227" mass="26027">MPATGTLSLLHLIFLICLPAQKPWALQSPDLNSYPREEVNLLSESLLQIGTGLRREVNYTKTQISSIFQQLRQFNSSLAKLSEQIKQASKLGEELDTKTRSFEDNEKMYEVLAEISEELVKLQKEGTSLDNIIKPLEKKVQTALDTREGREYFFNTSHILSTIEKQNMQIDALQTIVDSHQDHINSQEAKIQRLQRKTGSKNLKAKRRRNLGLREHSKDGHICQTQP</sequence>
<dbReference type="EMBL" id="KV932307">
    <property type="protein sequence ID" value="PIO31928.1"/>
    <property type="molecule type" value="Genomic_DNA"/>
</dbReference>
<evidence type="ECO:0000256" key="1">
    <source>
        <dbReference type="SAM" id="Coils"/>
    </source>
</evidence>
<name>A0A2G9RVI6_AQUCT</name>
<protein>
    <submittedName>
        <fullName evidence="4">Uncharacterized protein</fullName>
    </submittedName>
</protein>